<evidence type="ECO:0000313" key="9">
    <source>
        <dbReference type="Proteomes" id="UP000199032"/>
    </source>
</evidence>
<keyword evidence="5 7" id="KW-1133">Transmembrane helix</keyword>
<protein>
    <recommendedName>
        <fullName evidence="10">DoxX family protein</fullName>
    </recommendedName>
</protein>
<dbReference type="GO" id="GO:0005886">
    <property type="term" value="C:plasma membrane"/>
    <property type="evidence" value="ECO:0007669"/>
    <property type="project" value="UniProtKB-SubCell"/>
</dbReference>
<evidence type="ECO:0000256" key="5">
    <source>
        <dbReference type="ARBA" id="ARBA00022989"/>
    </source>
</evidence>
<accession>A0A0S4LJ86</accession>
<gene>
    <name evidence="8" type="ORF">COMA1_20614</name>
</gene>
<keyword evidence="9" id="KW-1185">Reference proteome</keyword>
<evidence type="ECO:0000256" key="3">
    <source>
        <dbReference type="ARBA" id="ARBA00022475"/>
    </source>
</evidence>
<feature type="transmembrane region" description="Helical" evidence="7">
    <location>
        <begin position="118"/>
        <end position="138"/>
    </location>
</feature>
<keyword evidence="6 7" id="KW-0472">Membrane</keyword>
<dbReference type="PANTHER" id="PTHR33452">
    <property type="entry name" value="OXIDOREDUCTASE CATD-RELATED"/>
    <property type="match status" value="1"/>
</dbReference>
<reference evidence="8 9" key="1">
    <citation type="submission" date="2015-10" db="EMBL/GenBank/DDBJ databases">
        <authorList>
            <person name="Gilbert D.G."/>
        </authorList>
    </citation>
    <scope>NUCLEOTIDE SEQUENCE [LARGE SCALE GENOMIC DNA]</scope>
    <source>
        <strain evidence="8">COMA1</strain>
    </source>
</reference>
<dbReference type="InterPro" id="IPR051907">
    <property type="entry name" value="DoxX-like_oxidoreductase"/>
</dbReference>
<keyword evidence="4 7" id="KW-0812">Transmembrane</keyword>
<feature type="transmembrane region" description="Helical" evidence="7">
    <location>
        <begin position="80"/>
        <end position="98"/>
    </location>
</feature>
<comment type="subcellular location">
    <subcellularLocation>
        <location evidence="1">Cell membrane</location>
        <topology evidence="1">Multi-pass membrane protein</topology>
    </subcellularLocation>
</comment>
<dbReference type="RefSeq" id="WP_090748634.1">
    <property type="nucleotide sequence ID" value="NZ_CZQA01000008.1"/>
</dbReference>
<dbReference type="InterPro" id="IPR032808">
    <property type="entry name" value="DoxX"/>
</dbReference>
<dbReference type="Pfam" id="PF07681">
    <property type="entry name" value="DoxX"/>
    <property type="match status" value="1"/>
</dbReference>
<dbReference type="PANTHER" id="PTHR33452:SF1">
    <property type="entry name" value="INNER MEMBRANE PROTEIN YPHA-RELATED"/>
    <property type="match status" value="1"/>
</dbReference>
<evidence type="ECO:0008006" key="10">
    <source>
        <dbReference type="Google" id="ProtNLM"/>
    </source>
</evidence>
<dbReference type="OrthoDB" id="346004at2"/>
<evidence type="ECO:0000256" key="4">
    <source>
        <dbReference type="ARBA" id="ARBA00022692"/>
    </source>
</evidence>
<comment type="similarity">
    <text evidence="2">Belongs to the DoxX family.</text>
</comment>
<dbReference type="Proteomes" id="UP000199032">
    <property type="component" value="Unassembled WGS sequence"/>
</dbReference>
<proteinExistence type="inferred from homology"/>
<evidence type="ECO:0000313" key="8">
    <source>
        <dbReference type="EMBL" id="CUS36052.1"/>
    </source>
</evidence>
<evidence type="ECO:0000256" key="6">
    <source>
        <dbReference type="ARBA" id="ARBA00023136"/>
    </source>
</evidence>
<dbReference type="AlphaFoldDB" id="A0A0S4LJ86"/>
<dbReference type="STRING" id="1742972.COMA1_20614"/>
<feature type="transmembrane region" description="Helical" evidence="7">
    <location>
        <begin position="52"/>
        <end position="73"/>
    </location>
</feature>
<evidence type="ECO:0000256" key="2">
    <source>
        <dbReference type="ARBA" id="ARBA00006679"/>
    </source>
</evidence>
<dbReference type="EMBL" id="CZQA01000008">
    <property type="protein sequence ID" value="CUS36052.1"/>
    <property type="molecule type" value="Genomic_DNA"/>
</dbReference>
<sequence>MSFFKTDDSWAGLILRVGLGGVIFAHGAQKLLGWFGGNGFDGTMEFFTQKMGLLWLVAFLVIIGESLGGLGLIAGFLTRFTAASFIVIMIGAIAMVHWPQGFFMNWFGQQQGEGFEYHILIIAMSATLVLIGGGKWALDGVIARWLERADAVSHQSLRKVA</sequence>
<feature type="transmembrane region" description="Helical" evidence="7">
    <location>
        <begin position="12"/>
        <end position="32"/>
    </location>
</feature>
<keyword evidence="3" id="KW-1003">Cell membrane</keyword>
<organism evidence="8 9">
    <name type="scientific">Candidatus Nitrospira nitrosa</name>
    <dbReference type="NCBI Taxonomy" id="1742972"/>
    <lineage>
        <taxon>Bacteria</taxon>
        <taxon>Pseudomonadati</taxon>
        <taxon>Nitrospirota</taxon>
        <taxon>Nitrospiria</taxon>
        <taxon>Nitrospirales</taxon>
        <taxon>Nitrospiraceae</taxon>
        <taxon>Nitrospira</taxon>
    </lineage>
</organism>
<evidence type="ECO:0000256" key="1">
    <source>
        <dbReference type="ARBA" id="ARBA00004651"/>
    </source>
</evidence>
<evidence type="ECO:0000256" key="7">
    <source>
        <dbReference type="SAM" id="Phobius"/>
    </source>
</evidence>
<name>A0A0S4LJ86_9BACT</name>